<accession>B0VHW1</accession>
<dbReference type="STRING" id="459349.CLOAM1060"/>
<dbReference type="HOGENOM" id="CLU_2988380_0_0_0"/>
<sequence>MHWQRKILPIIFHNCIIRILINKIFESLLVGKGQNNLPLNNRRTFFLISFLYTVEIL</sequence>
<evidence type="ECO:0000313" key="2">
    <source>
        <dbReference type="Proteomes" id="UP000002019"/>
    </source>
</evidence>
<dbReference type="Proteomes" id="UP000002019">
    <property type="component" value="Chromosome"/>
</dbReference>
<evidence type="ECO:0000313" key="1">
    <source>
        <dbReference type="EMBL" id="CAO80932.1"/>
    </source>
</evidence>
<proteinExistence type="predicted"/>
<dbReference type="KEGG" id="caci:CLOAM1060"/>
<gene>
    <name evidence="1" type="ordered locus">CLOAM1060</name>
</gene>
<dbReference type="AlphaFoldDB" id="B0VHW1"/>
<keyword evidence="2" id="KW-1185">Reference proteome</keyword>
<reference evidence="1 2" key="1">
    <citation type="journal article" date="2008" name="J. Bacteriol.">
        <title>'Candidatus Cloacamonas acidaminovorans': genome sequence reconstruction provides a first glimpse of a new bacterial division.</title>
        <authorList>
            <person name="Pelletier E."/>
            <person name="Kreimeyer A."/>
            <person name="Bocs S."/>
            <person name="Rouy Z."/>
            <person name="Gyapay G."/>
            <person name="Chouari R."/>
            <person name="Riviere D."/>
            <person name="Ganesan A."/>
            <person name="Daegelen P."/>
            <person name="Sghir A."/>
            <person name="Cohen G.N."/>
            <person name="Medigue C."/>
            <person name="Weissenbach J."/>
            <person name="Le Paslier D."/>
        </authorList>
    </citation>
    <scope>NUCLEOTIDE SEQUENCE [LARGE SCALE GENOMIC DNA]</scope>
    <source>
        <strain evidence="2">Evry</strain>
    </source>
</reference>
<dbReference type="EMBL" id="CU466930">
    <property type="protein sequence ID" value="CAO80932.1"/>
    <property type="molecule type" value="Genomic_DNA"/>
</dbReference>
<organism evidence="1 2">
    <name type="scientific">Cloacimonas acidaminovorans (strain Evry)</name>
    <dbReference type="NCBI Taxonomy" id="459349"/>
    <lineage>
        <taxon>Bacteria</taxon>
        <taxon>Pseudomonadati</taxon>
        <taxon>Candidatus Cloacimonadota</taxon>
        <taxon>Candidatus Cloacimonadia</taxon>
        <taxon>Candidatus Cloacimonadales</taxon>
        <taxon>Candidatus Cloacimonadaceae</taxon>
        <taxon>Candidatus Cloacimonas</taxon>
    </lineage>
</organism>
<name>B0VHW1_CLOAI</name>
<protein>
    <submittedName>
        <fullName evidence="1">Uncharacterized protein</fullName>
    </submittedName>
</protein>